<keyword evidence="7" id="KW-0274">FAD</keyword>
<dbReference type="InterPro" id="IPR036155">
    <property type="entry name" value="Crypto/Photolyase_N_sf"/>
</dbReference>
<evidence type="ECO:0000256" key="3">
    <source>
        <dbReference type="ARBA" id="ARBA00013149"/>
    </source>
</evidence>
<comment type="similarity">
    <text evidence="2">Belongs to the DNA photolyase class-2 family.</text>
</comment>
<evidence type="ECO:0000256" key="10">
    <source>
        <dbReference type="ARBA" id="ARBA00023239"/>
    </source>
</evidence>
<dbReference type="PROSITE" id="PS51645">
    <property type="entry name" value="PHR_CRY_ALPHA_BETA"/>
    <property type="match status" value="1"/>
</dbReference>
<dbReference type="GO" id="GO:0000719">
    <property type="term" value="P:photoreactive repair"/>
    <property type="evidence" value="ECO:0007669"/>
    <property type="project" value="TreeGrafter"/>
</dbReference>
<dbReference type="AlphaFoldDB" id="A0A7R9TSS5"/>
<evidence type="ECO:0000256" key="12">
    <source>
        <dbReference type="ARBA" id="ARBA00033999"/>
    </source>
</evidence>
<dbReference type="InterPro" id="IPR006050">
    <property type="entry name" value="DNA_photolyase_N"/>
</dbReference>
<evidence type="ECO:0000256" key="1">
    <source>
        <dbReference type="ARBA" id="ARBA00001974"/>
    </source>
</evidence>
<gene>
    <name evidence="15" type="ORF">MPUS1402_LOCUS9112</name>
</gene>
<evidence type="ECO:0000256" key="13">
    <source>
        <dbReference type="SAM" id="MobiDB-lite"/>
    </source>
</evidence>
<comment type="catalytic activity">
    <reaction evidence="12">
        <text>cyclobutadipyrimidine (in DNA) = 2 pyrimidine residues (in DNA).</text>
        <dbReference type="EC" id="4.1.99.3"/>
    </reaction>
</comment>
<protein>
    <recommendedName>
        <fullName evidence="4">Deoxyribodipyrimidine photo-lyase</fullName>
        <ecNumber evidence="3">4.1.99.3</ecNumber>
    </recommendedName>
    <alternativeName>
        <fullName evidence="11">DNA photolyase</fullName>
    </alternativeName>
</protein>
<proteinExistence type="inferred from homology"/>
<dbReference type="GO" id="GO:0003904">
    <property type="term" value="F:deoxyribodipyrimidine photo-lyase activity"/>
    <property type="evidence" value="ECO:0007669"/>
    <property type="project" value="UniProtKB-EC"/>
</dbReference>
<organism evidence="15">
    <name type="scientific">Micromonas pusilla</name>
    <name type="common">Picoplanktonic green alga</name>
    <name type="synonym">Chromulina pusilla</name>
    <dbReference type="NCBI Taxonomy" id="38833"/>
    <lineage>
        <taxon>Eukaryota</taxon>
        <taxon>Viridiplantae</taxon>
        <taxon>Chlorophyta</taxon>
        <taxon>Mamiellophyceae</taxon>
        <taxon>Mamiellales</taxon>
        <taxon>Mamiellaceae</taxon>
        <taxon>Micromonas</taxon>
    </lineage>
</organism>
<dbReference type="InterPro" id="IPR036134">
    <property type="entry name" value="Crypto/Photolyase_FAD-like_sf"/>
</dbReference>
<reference evidence="15" key="1">
    <citation type="submission" date="2021-01" db="EMBL/GenBank/DDBJ databases">
        <authorList>
            <person name="Corre E."/>
            <person name="Pelletier E."/>
            <person name="Niang G."/>
            <person name="Scheremetjew M."/>
            <person name="Finn R."/>
            <person name="Kale V."/>
            <person name="Holt S."/>
            <person name="Cochrane G."/>
            <person name="Meng A."/>
            <person name="Brown T."/>
            <person name="Cohen L."/>
        </authorList>
    </citation>
    <scope>NUCLEOTIDE SEQUENCE</scope>
    <source>
        <strain evidence="15">RCC1614</strain>
    </source>
</reference>
<evidence type="ECO:0000256" key="2">
    <source>
        <dbReference type="ARBA" id="ARBA00006409"/>
    </source>
</evidence>
<dbReference type="Gene3D" id="1.10.579.10">
    <property type="entry name" value="DNA Cyclobutane Dipyrimidine Photolyase, subunit A, domain 3"/>
    <property type="match status" value="1"/>
</dbReference>
<dbReference type="Pfam" id="PF00875">
    <property type="entry name" value="DNA_photolyase"/>
    <property type="match status" value="1"/>
</dbReference>
<feature type="compositionally biased region" description="Basic and acidic residues" evidence="13">
    <location>
        <begin position="561"/>
        <end position="572"/>
    </location>
</feature>
<feature type="compositionally biased region" description="Gly residues" evidence="13">
    <location>
        <begin position="546"/>
        <end position="555"/>
    </location>
</feature>
<evidence type="ECO:0000256" key="4">
    <source>
        <dbReference type="ARBA" id="ARBA00014046"/>
    </source>
</evidence>
<evidence type="ECO:0000256" key="6">
    <source>
        <dbReference type="ARBA" id="ARBA00022763"/>
    </source>
</evidence>
<dbReference type="PANTHER" id="PTHR10211">
    <property type="entry name" value="DEOXYRIBODIPYRIMIDINE PHOTOLYASE"/>
    <property type="match status" value="1"/>
</dbReference>
<dbReference type="SUPFAM" id="SSF48173">
    <property type="entry name" value="Cryptochrome/photolyase FAD-binding domain"/>
    <property type="match status" value="1"/>
</dbReference>
<evidence type="ECO:0000313" key="15">
    <source>
        <dbReference type="EMBL" id="CAD8244201.1"/>
    </source>
</evidence>
<evidence type="ECO:0000256" key="11">
    <source>
        <dbReference type="ARBA" id="ARBA00031671"/>
    </source>
</evidence>
<name>A0A7R9TSS5_MICPS</name>
<accession>A0A7R9TSS5</accession>
<keyword evidence="10" id="KW-0456">Lyase</keyword>
<dbReference type="EMBL" id="HBDY01012010">
    <property type="protein sequence ID" value="CAD8244201.1"/>
    <property type="molecule type" value="Transcribed_RNA"/>
</dbReference>
<dbReference type="PANTHER" id="PTHR10211:SF0">
    <property type="entry name" value="DEOXYRIBODIPYRIMIDINE PHOTO-LYASE"/>
    <property type="match status" value="1"/>
</dbReference>
<feature type="domain" description="Photolyase/cryptochrome alpha/beta" evidence="14">
    <location>
        <begin position="64"/>
        <end position="195"/>
    </location>
</feature>
<evidence type="ECO:0000256" key="8">
    <source>
        <dbReference type="ARBA" id="ARBA00023125"/>
    </source>
</evidence>
<evidence type="ECO:0000259" key="14">
    <source>
        <dbReference type="PROSITE" id="PS51645"/>
    </source>
</evidence>
<dbReference type="EC" id="4.1.99.3" evidence="3"/>
<keyword evidence="8" id="KW-0238">DNA-binding</keyword>
<keyword evidence="5" id="KW-0285">Flavoprotein</keyword>
<evidence type="ECO:0000256" key="5">
    <source>
        <dbReference type="ARBA" id="ARBA00022630"/>
    </source>
</evidence>
<dbReference type="InterPro" id="IPR052219">
    <property type="entry name" value="Photolyase_Class-2"/>
</dbReference>
<comment type="cofactor">
    <cofactor evidence="1">
        <name>FAD</name>
        <dbReference type="ChEBI" id="CHEBI:57692"/>
    </cofactor>
</comment>
<dbReference type="GO" id="GO:0003677">
    <property type="term" value="F:DNA binding"/>
    <property type="evidence" value="ECO:0007669"/>
    <property type="project" value="UniProtKB-KW"/>
</dbReference>
<dbReference type="Gene3D" id="1.25.40.80">
    <property type="match status" value="1"/>
</dbReference>
<feature type="region of interest" description="Disordered" evidence="13">
    <location>
        <begin position="531"/>
        <end position="586"/>
    </location>
</feature>
<evidence type="ECO:0000256" key="7">
    <source>
        <dbReference type="ARBA" id="ARBA00022827"/>
    </source>
</evidence>
<keyword evidence="6" id="KW-0227">DNA damage</keyword>
<dbReference type="FunFam" id="1.10.579.10:FF:000002">
    <property type="entry name" value="Deoxyribodipyrimidine photolyase"/>
    <property type="match status" value="1"/>
</dbReference>
<dbReference type="InterPro" id="IPR014729">
    <property type="entry name" value="Rossmann-like_a/b/a_fold"/>
</dbReference>
<evidence type="ECO:0000256" key="9">
    <source>
        <dbReference type="ARBA" id="ARBA00023204"/>
    </source>
</evidence>
<sequence length="586" mass="63568">MPNRQRRRVQGLSPEPQVAAPIPLRLRREVPAIAAAAAAAVAVPAERCRRLNFAPPRSRVDGGTHVLLWVQSAQRASHNEALELACARANVHGVPVVAVFGGTAGFPGGGSGARHLRFMYEGLCELEDALARTRGVRLLGFAGEVPDVVIAASRRAVEVVTDAGYTRTLRRWREKVAGGVQCATTEVECDVVAPLYAPGGGAGRGEPAAATLRPKIWPRLEALASREVTTTTLALAASGAEEALELVGGAAAMAAFPRLPFSDGADACLEALHAASGGGVDFSVPPCPGYHAGGEAEAHRKLEVFLSRRLDDYASKRNDPGLGLQSHLSPHIHYGQISVVYVTRRALEVKRRDPRHARSVDVFLDELVIRRELAINFVLNNPKYDSYDGLPRWARITLADHAGDARRWSYTREEFERGLTHDALWNAAQRELLTSGKQHNYVRMYWAKKILEWSEDPTEAWRVAIELNNKYSLDGRDPSSYTGVGWCFGLHDKPFPETQIVGTLRRMSENGMRGKFNAGLSSYLARWSEKGPRGGIRGNSTAAEVKGGGGGGGGSSTPAGKETRQRRLEEMFFKPPPKKSKTGEGG</sequence>
<dbReference type="Gene3D" id="3.40.50.620">
    <property type="entry name" value="HUPs"/>
    <property type="match status" value="1"/>
</dbReference>
<keyword evidence="9" id="KW-0234">DNA repair</keyword>
<dbReference type="SUPFAM" id="SSF52425">
    <property type="entry name" value="Cryptochrome/photolyase, N-terminal domain"/>
    <property type="match status" value="1"/>
</dbReference>